<organism evidence="1 2">
    <name type="scientific">Apatococcus fuscideae</name>
    <dbReference type="NCBI Taxonomy" id="2026836"/>
    <lineage>
        <taxon>Eukaryota</taxon>
        <taxon>Viridiplantae</taxon>
        <taxon>Chlorophyta</taxon>
        <taxon>core chlorophytes</taxon>
        <taxon>Trebouxiophyceae</taxon>
        <taxon>Chlorellales</taxon>
        <taxon>Chlorellaceae</taxon>
        <taxon>Apatococcus</taxon>
    </lineage>
</organism>
<dbReference type="Proteomes" id="UP001485043">
    <property type="component" value="Unassembled WGS sequence"/>
</dbReference>
<dbReference type="EMBL" id="JALJOV010001117">
    <property type="protein sequence ID" value="KAK9854174.1"/>
    <property type="molecule type" value="Genomic_DNA"/>
</dbReference>
<feature type="non-terminal residue" evidence="1">
    <location>
        <position position="199"/>
    </location>
</feature>
<evidence type="ECO:0000313" key="2">
    <source>
        <dbReference type="Proteomes" id="UP001485043"/>
    </source>
</evidence>
<keyword evidence="2" id="KW-1185">Reference proteome</keyword>
<sequence length="199" mass="22068">MSLPPVSAPIPVSRGYFPPSYLQVDRIAVISDWAGLPSELLESIIRTLSDQQGSHQPLAEHLESPLDLDGDNGEFADISVPENAATSPWKLLPDDRWFVKTNGVCQLWRRAFKRSFLQTTKPWTKEEHMVHPLQVFVLGPIPQLQDVSALPLLRAWVVCQKISGKRHFSFEAGDWAVPSPSTGLTPDKGKHLLTAAETG</sequence>
<accession>A0AAW1SS21</accession>
<evidence type="ECO:0000313" key="1">
    <source>
        <dbReference type="EMBL" id="KAK9854174.1"/>
    </source>
</evidence>
<name>A0AAW1SS21_9CHLO</name>
<proteinExistence type="predicted"/>
<protein>
    <submittedName>
        <fullName evidence="1">Uncharacterized protein</fullName>
    </submittedName>
</protein>
<gene>
    <name evidence="1" type="ORF">WJX84_011204</name>
</gene>
<dbReference type="AlphaFoldDB" id="A0AAW1SS21"/>
<reference evidence="1 2" key="1">
    <citation type="journal article" date="2024" name="Nat. Commun.">
        <title>Phylogenomics reveals the evolutionary origins of lichenization in chlorophyte algae.</title>
        <authorList>
            <person name="Puginier C."/>
            <person name="Libourel C."/>
            <person name="Otte J."/>
            <person name="Skaloud P."/>
            <person name="Haon M."/>
            <person name="Grisel S."/>
            <person name="Petersen M."/>
            <person name="Berrin J.G."/>
            <person name="Delaux P.M."/>
            <person name="Dal Grande F."/>
            <person name="Keller J."/>
        </authorList>
    </citation>
    <scope>NUCLEOTIDE SEQUENCE [LARGE SCALE GENOMIC DNA]</scope>
    <source>
        <strain evidence="1 2">SAG 2523</strain>
    </source>
</reference>
<comment type="caution">
    <text evidence="1">The sequence shown here is derived from an EMBL/GenBank/DDBJ whole genome shotgun (WGS) entry which is preliminary data.</text>
</comment>